<reference evidence="1 2" key="1">
    <citation type="submission" date="2018-08" db="EMBL/GenBank/DDBJ databases">
        <title>Genomic Encyclopedia of Archaeal and Bacterial Type Strains, Phase II (KMG-II): from individual species to whole genera.</title>
        <authorList>
            <person name="Goeker M."/>
        </authorList>
    </citation>
    <scope>NUCLEOTIDE SEQUENCE [LARGE SCALE GENOMIC DNA]</scope>
    <source>
        <strain evidence="1 2">ATCC 27112</strain>
    </source>
</reference>
<dbReference type="Proteomes" id="UP000266506">
    <property type="component" value="Unassembled WGS sequence"/>
</dbReference>
<name>A0A397S136_9MOLU</name>
<keyword evidence="2" id="KW-1185">Reference proteome</keyword>
<protein>
    <submittedName>
        <fullName evidence="1">Uncharacterized protein</fullName>
    </submittedName>
</protein>
<dbReference type="AlphaFoldDB" id="A0A397S136"/>
<dbReference type="InParanoid" id="A0A397S136"/>
<comment type="caution">
    <text evidence="1">The sequence shown here is derived from an EMBL/GenBank/DDBJ whole genome shotgun (WGS) entry which is preliminary data.</text>
</comment>
<dbReference type="EMBL" id="QXEV01000008">
    <property type="protein sequence ID" value="RIA75914.1"/>
    <property type="molecule type" value="Genomic_DNA"/>
</dbReference>
<gene>
    <name evidence="1" type="ORF">EI71_00945</name>
</gene>
<evidence type="ECO:0000313" key="1">
    <source>
        <dbReference type="EMBL" id="RIA75914.1"/>
    </source>
</evidence>
<accession>A0A397S136</accession>
<proteinExistence type="predicted"/>
<dbReference type="RefSeq" id="WP_162849774.1">
    <property type="nucleotide sequence ID" value="NZ_QXEV01000008.1"/>
</dbReference>
<sequence length="49" mass="5772">MNDDEIYFDMDENMGSYYDFNLLDLLEDNEYNNSNAQASEKEKLIVKLG</sequence>
<evidence type="ECO:0000313" key="2">
    <source>
        <dbReference type="Proteomes" id="UP000266506"/>
    </source>
</evidence>
<organism evidence="1 2">
    <name type="scientific">Anaeroplasma bactoclasticum</name>
    <dbReference type="NCBI Taxonomy" id="2088"/>
    <lineage>
        <taxon>Bacteria</taxon>
        <taxon>Bacillati</taxon>
        <taxon>Mycoplasmatota</taxon>
        <taxon>Mollicutes</taxon>
        <taxon>Anaeroplasmatales</taxon>
        <taxon>Anaeroplasmataceae</taxon>
        <taxon>Anaeroplasma</taxon>
    </lineage>
</organism>